<comment type="function">
    <text evidence="5">Catalyzes the phosphorylation of thiamine to thiamine phosphate.</text>
</comment>
<protein>
    <recommendedName>
        <fullName evidence="5">Thiamine kinase</fullName>
        <ecNumber evidence="5">2.7.1.89</ecNumber>
    </recommendedName>
</protein>
<accession>A0A427V8H3</accession>
<dbReference type="NCBIfam" id="NF007620">
    <property type="entry name" value="PRK10271.1"/>
    <property type="match status" value="1"/>
</dbReference>
<reference evidence="7 8" key="1">
    <citation type="submission" date="2018-10" db="EMBL/GenBank/DDBJ databases">
        <title>Transmission dynamics of multidrug resistant bacteria on intensive care unit surfaces.</title>
        <authorList>
            <person name="D'Souza A.W."/>
            <person name="Potter R.F."/>
            <person name="Wallace M."/>
            <person name="Shupe A."/>
            <person name="Patel S."/>
            <person name="Sun S."/>
            <person name="Gul D."/>
            <person name="Kwon J.H."/>
            <person name="Andleeb S."/>
            <person name="Burnham C.-A.D."/>
            <person name="Dantas G."/>
        </authorList>
    </citation>
    <scope>NUCLEOTIDE SEQUENCE [LARGE SCALE GENOMIC DNA]</scope>
    <source>
        <strain evidence="7 8">AS_373</strain>
    </source>
</reference>
<dbReference type="InterPro" id="IPR002575">
    <property type="entry name" value="Aminoglycoside_PTrfase"/>
</dbReference>
<dbReference type="OrthoDB" id="179763at2"/>
<keyword evidence="2 5" id="KW-0547">Nucleotide-binding</keyword>
<evidence type="ECO:0000256" key="5">
    <source>
        <dbReference type="HAMAP-Rule" id="MF_01604"/>
    </source>
</evidence>
<comment type="catalytic activity">
    <reaction evidence="5">
        <text>thiamine + ATP = thiamine phosphate + ADP + H(+)</text>
        <dbReference type="Rhea" id="RHEA:12012"/>
        <dbReference type="ChEBI" id="CHEBI:15378"/>
        <dbReference type="ChEBI" id="CHEBI:18385"/>
        <dbReference type="ChEBI" id="CHEBI:30616"/>
        <dbReference type="ChEBI" id="CHEBI:37575"/>
        <dbReference type="ChEBI" id="CHEBI:456216"/>
        <dbReference type="EC" id="2.7.1.89"/>
    </reaction>
</comment>
<dbReference type="SUPFAM" id="SSF56112">
    <property type="entry name" value="Protein kinase-like (PK-like)"/>
    <property type="match status" value="1"/>
</dbReference>
<dbReference type="InterPro" id="IPR014093">
    <property type="entry name" value="Thiamine_kinase"/>
</dbReference>
<evidence type="ECO:0000313" key="8">
    <source>
        <dbReference type="Proteomes" id="UP000275331"/>
    </source>
</evidence>
<organism evidence="7 8">
    <name type="scientific">Atlantibacter subterraneus</name>
    <dbReference type="NCBI Taxonomy" id="255519"/>
    <lineage>
        <taxon>Bacteria</taxon>
        <taxon>Pseudomonadati</taxon>
        <taxon>Pseudomonadota</taxon>
        <taxon>Gammaproteobacteria</taxon>
        <taxon>Enterobacterales</taxon>
        <taxon>Enterobacteriaceae</taxon>
        <taxon>Atlantibacter</taxon>
    </lineage>
</organism>
<comment type="similarity">
    <text evidence="5">Belongs to the thiamine kinase family.</text>
</comment>
<evidence type="ECO:0000256" key="3">
    <source>
        <dbReference type="ARBA" id="ARBA00022777"/>
    </source>
</evidence>
<feature type="domain" description="Aminoglycoside phosphotransferase" evidence="6">
    <location>
        <begin position="46"/>
        <end position="223"/>
    </location>
</feature>
<gene>
    <name evidence="5" type="primary">thiK</name>
    <name evidence="7" type="ORF">EGT71_00530</name>
</gene>
<dbReference type="HAMAP" id="MF_01604">
    <property type="entry name" value="Thiamine_kinase"/>
    <property type="match status" value="1"/>
</dbReference>
<dbReference type="GO" id="GO:0019165">
    <property type="term" value="F:thiamine kinase activity"/>
    <property type="evidence" value="ECO:0007669"/>
    <property type="project" value="UniProtKB-UniRule"/>
</dbReference>
<dbReference type="EMBL" id="RHXB01000001">
    <property type="protein sequence ID" value="RSE29037.1"/>
    <property type="molecule type" value="Genomic_DNA"/>
</dbReference>
<keyword evidence="3 5" id="KW-0418">Kinase</keyword>
<dbReference type="Pfam" id="PF01636">
    <property type="entry name" value="APH"/>
    <property type="match status" value="1"/>
</dbReference>
<dbReference type="RefSeq" id="WP_125292092.1">
    <property type="nucleotide sequence ID" value="NZ_JAPTZM010000001.1"/>
</dbReference>
<evidence type="ECO:0000259" key="6">
    <source>
        <dbReference type="Pfam" id="PF01636"/>
    </source>
</evidence>
<dbReference type="GO" id="GO:0005524">
    <property type="term" value="F:ATP binding"/>
    <property type="evidence" value="ECO:0007669"/>
    <property type="project" value="UniProtKB-KW"/>
</dbReference>
<evidence type="ECO:0000256" key="4">
    <source>
        <dbReference type="ARBA" id="ARBA00022840"/>
    </source>
</evidence>
<dbReference type="GO" id="GO:0009229">
    <property type="term" value="P:thiamine diphosphate biosynthetic process"/>
    <property type="evidence" value="ECO:0007669"/>
    <property type="project" value="UniProtKB-UniRule"/>
</dbReference>
<evidence type="ECO:0000313" key="7">
    <source>
        <dbReference type="EMBL" id="RSE29037.1"/>
    </source>
</evidence>
<name>A0A427V8H3_9ENTR</name>
<dbReference type="InterPro" id="IPR011009">
    <property type="entry name" value="Kinase-like_dom_sf"/>
</dbReference>
<comment type="pathway">
    <text evidence="5">Cofactor biosynthesis; thiamine diphosphate biosynthesis; thiamine phosphate from thiamine: step 1/1.</text>
</comment>
<keyword evidence="4 5" id="KW-0067">ATP-binding</keyword>
<dbReference type="EC" id="2.7.1.89" evidence="5"/>
<dbReference type="AlphaFoldDB" id="A0A427V8H3"/>
<dbReference type="UniPathway" id="UPA00060">
    <property type="reaction ID" value="UER00596"/>
</dbReference>
<sequence length="274" mass="30794">MRFPKSSDAALNALLQSRFPAAQAAGSVSPLPGSSGQSLRLEWAGVPLVARRDVGNLQSGVSLRRHYRALRRLAPGLGPKPYALGDGWLVSEFISGDVVETLPDAGELVALLYTLHHQRRFGWRIQLLPLLMSYWQQSDPARRTPLWLRTLQRLRAQGEPRPLRLAPLHMDLHAGNMVRSAGQLRLIDWEYAGDGDVALEIAAASLDESDRQTLIGDYAQRAALDPQQLGLQVAHWRPWTVALMAGWYERHFWQTRDSQFITLANDAWNRLKNN</sequence>
<dbReference type="Proteomes" id="UP000275331">
    <property type="component" value="Unassembled WGS sequence"/>
</dbReference>
<comment type="caution">
    <text evidence="7">The sequence shown here is derived from an EMBL/GenBank/DDBJ whole genome shotgun (WGS) entry which is preliminary data.</text>
</comment>
<evidence type="ECO:0000256" key="2">
    <source>
        <dbReference type="ARBA" id="ARBA00022741"/>
    </source>
</evidence>
<dbReference type="Gene3D" id="3.90.1200.10">
    <property type="match status" value="1"/>
</dbReference>
<dbReference type="GO" id="GO:0006772">
    <property type="term" value="P:thiamine metabolic process"/>
    <property type="evidence" value="ECO:0007669"/>
    <property type="project" value="InterPro"/>
</dbReference>
<keyword evidence="1 5" id="KW-0808">Transferase</keyword>
<proteinExistence type="inferred from homology"/>
<evidence type="ECO:0000256" key="1">
    <source>
        <dbReference type="ARBA" id="ARBA00022679"/>
    </source>
</evidence>